<evidence type="ECO:0000313" key="4">
    <source>
        <dbReference type="EMBL" id="CAI7993997.1"/>
    </source>
</evidence>
<dbReference type="Gene3D" id="2.40.50.140">
    <property type="entry name" value="Nucleic acid-binding proteins"/>
    <property type="match status" value="1"/>
</dbReference>
<sequence length="240" mass="26456">ACPTVCLPWLGKAVLVFDVFVVFFAAVGSTHQIKDGSVVRKCRVADKTGSVSFSLWNEQAEAIEAGDILRLINGYASLWKGTLVLYSGKYGQLEKIGEFTMVFSEVPDMSDTSHDFVQQHQKEKEAQDTRHHNGRSGSSHDAHGAENHGSRSGQSSGRLGLGQHRDGKRSYTPSPTGEYRPSPPHTCTSSHTPPLVNNSHPSHPGGSRPHRENHYSLNSGPLRTHQEVGGNRYHPYHNRR</sequence>
<dbReference type="PANTHER" id="PTHR13356:SF0">
    <property type="entry name" value="SOSS COMPLEX SUBUNIT B HOMOLOG"/>
    <property type="match status" value="1"/>
</dbReference>
<feature type="compositionally biased region" description="Basic and acidic residues" evidence="2">
    <location>
        <begin position="120"/>
        <end position="131"/>
    </location>
</feature>
<evidence type="ECO:0000313" key="5">
    <source>
        <dbReference type="Proteomes" id="UP001174909"/>
    </source>
</evidence>
<organism evidence="4 5">
    <name type="scientific">Geodia barretti</name>
    <name type="common">Barrett's horny sponge</name>
    <dbReference type="NCBI Taxonomy" id="519541"/>
    <lineage>
        <taxon>Eukaryota</taxon>
        <taxon>Metazoa</taxon>
        <taxon>Porifera</taxon>
        <taxon>Demospongiae</taxon>
        <taxon>Heteroscleromorpha</taxon>
        <taxon>Tetractinellida</taxon>
        <taxon>Astrophorina</taxon>
        <taxon>Geodiidae</taxon>
        <taxon>Geodia</taxon>
    </lineage>
</organism>
<dbReference type="FunFam" id="2.40.50.140:FF:000072">
    <property type="entry name" value="SOSS complex subunit B2"/>
    <property type="match status" value="1"/>
</dbReference>
<feature type="domain" description="Single-stranded DNA binding protein Ssb-like OB fold" evidence="3">
    <location>
        <begin position="32"/>
        <end position="94"/>
    </location>
</feature>
<feature type="compositionally biased region" description="Low complexity" evidence="2">
    <location>
        <begin position="185"/>
        <end position="194"/>
    </location>
</feature>
<dbReference type="GO" id="GO:0005694">
    <property type="term" value="C:chromosome"/>
    <property type="evidence" value="ECO:0007669"/>
    <property type="project" value="UniProtKB-ARBA"/>
</dbReference>
<dbReference type="PANTHER" id="PTHR13356">
    <property type="entry name" value="OB FOLD NUCLEIC ACID BINDING PROTEIN-RELATED"/>
    <property type="match status" value="1"/>
</dbReference>
<protein>
    <submittedName>
        <fullName evidence="4">SOSS complex subunit B2</fullName>
    </submittedName>
</protein>
<dbReference type="InterPro" id="IPR051231">
    <property type="entry name" value="SOSS-B"/>
</dbReference>
<feature type="compositionally biased region" description="Basic and acidic residues" evidence="2">
    <location>
        <begin position="138"/>
        <end position="149"/>
    </location>
</feature>
<dbReference type="Proteomes" id="UP001174909">
    <property type="component" value="Unassembled WGS sequence"/>
</dbReference>
<accession>A0AA35QWR0</accession>
<dbReference type="InterPro" id="IPR012340">
    <property type="entry name" value="NA-bd_OB-fold"/>
</dbReference>
<feature type="compositionally biased region" description="Low complexity" evidence="2">
    <location>
        <begin position="150"/>
        <end position="162"/>
    </location>
</feature>
<dbReference type="GO" id="GO:0003677">
    <property type="term" value="F:DNA binding"/>
    <property type="evidence" value="ECO:0007669"/>
    <property type="project" value="UniProtKB-KW"/>
</dbReference>
<feature type="non-terminal residue" evidence="4">
    <location>
        <position position="240"/>
    </location>
</feature>
<dbReference type="EMBL" id="CASHTH010000206">
    <property type="protein sequence ID" value="CAI7993997.1"/>
    <property type="molecule type" value="Genomic_DNA"/>
</dbReference>
<evidence type="ECO:0000256" key="2">
    <source>
        <dbReference type="SAM" id="MobiDB-lite"/>
    </source>
</evidence>
<feature type="region of interest" description="Disordered" evidence="2">
    <location>
        <begin position="112"/>
        <end position="240"/>
    </location>
</feature>
<dbReference type="GO" id="GO:0070876">
    <property type="term" value="C:SOSS complex"/>
    <property type="evidence" value="ECO:0007669"/>
    <property type="project" value="TreeGrafter"/>
</dbReference>
<dbReference type="GO" id="GO:0010212">
    <property type="term" value="P:response to ionizing radiation"/>
    <property type="evidence" value="ECO:0007669"/>
    <property type="project" value="TreeGrafter"/>
</dbReference>
<dbReference type="SUPFAM" id="SSF50249">
    <property type="entry name" value="Nucleic acid-binding proteins"/>
    <property type="match status" value="1"/>
</dbReference>
<dbReference type="CDD" id="cd04491">
    <property type="entry name" value="SoSSB_OBF"/>
    <property type="match status" value="1"/>
</dbReference>
<dbReference type="GO" id="GO:0000724">
    <property type="term" value="P:double-strand break repair via homologous recombination"/>
    <property type="evidence" value="ECO:0007669"/>
    <property type="project" value="TreeGrafter"/>
</dbReference>
<dbReference type="Pfam" id="PF21473">
    <property type="entry name" value="OB_Ssb-like"/>
    <property type="match status" value="1"/>
</dbReference>
<evidence type="ECO:0000259" key="3">
    <source>
        <dbReference type="Pfam" id="PF21473"/>
    </source>
</evidence>
<keyword evidence="5" id="KW-1185">Reference proteome</keyword>
<reference evidence="4" key="1">
    <citation type="submission" date="2023-03" db="EMBL/GenBank/DDBJ databases">
        <authorList>
            <person name="Steffen K."/>
            <person name="Cardenas P."/>
        </authorList>
    </citation>
    <scope>NUCLEOTIDE SEQUENCE</scope>
</reference>
<evidence type="ECO:0000256" key="1">
    <source>
        <dbReference type="ARBA" id="ARBA00023125"/>
    </source>
</evidence>
<dbReference type="AlphaFoldDB" id="A0AA35QWR0"/>
<proteinExistence type="predicted"/>
<keyword evidence="1" id="KW-0238">DNA-binding</keyword>
<comment type="caution">
    <text evidence="4">The sequence shown here is derived from an EMBL/GenBank/DDBJ whole genome shotgun (WGS) entry which is preliminary data.</text>
</comment>
<name>A0AA35QWR0_GEOBA</name>
<gene>
    <name evidence="4" type="ORF">GBAR_LOCUS1362</name>
</gene>
<dbReference type="InterPro" id="IPR048970">
    <property type="entry name" value="OB_Ssb-like"/>
</dbReference>
<dbReference type="GO" id="GO:0044818">
    <property type="term" value="P:mitotic G2/M transition checkpoint"/>
    <property type="evidence" value="ECO:0007669"/>
    <property type="project" value="TreeGrafter"/>
</dbReference>